<keyword evidence="3 10" id="KW-0808">Transferase</keyword>
<keyword evidence="7" id="KW-0067">ATP-binding</keyword>
<evidence type="ECO:0000256" key="1">
    <source>
        <dbReference type="ARBA" id="ARBA00009776"/>
    </source>
</evidence>
<dbReference type="GO" id="GO:0006227">
    <property type="term" value="P:dUDP biosynthetic process"/>
    <property type="evidence" value="ECO:0007669"/>
    <property type="project" value="TreeGrafter"/>
</dbReference>
<evidence type="ECO:0000256" key="8">
    <source>
        <dbReference type="ARBA" id="ARBA00048743"/>
    </source>
</evidence>
<dbReference type="FunFam" id="3.40.50.300:FF:000225">
    <property type="entry name" value="Thymidylate kinase"/>
    <property type="match status" value="1"/>
</dbReference>
<dbReference type="InterPro" id="IPR027417">
    <property type="entry name" value="P-loop_NTPase"/>
</dbReference>
<dbReference type="InterPro" id="IPR018095">
    <property type="entry name" value="Thymidylate_kin_CS"/>
</dbReference>
<proteinExistence type="inferred from homology"/>
<evidence type="ECO:0000256" key="7">
    <source>
        <dbReference type="ARBA" id="ARBA00022840"/>
    </source>
</evidence>
<evidence type="ECO:0000256" key="6">
    <source>
        <dbReference type="ARBA" id="ARBA00022777"/>
    </source>
</evidence>
<dbReference type="PANTHER" id="PTHR10344">
    <property type="entry name" value="THYMIDYLATE KINASE"/>
    <property type="match status" value="1"/>
</dbReference>
<dbReference type="Pfam" id="PF02223">
    <property type="entry name" value="Thymidylate_kin"/>
    <property type="match status" value="1"/>
</dbReference>
<dbReference type="EC" id="2.7.4.9" evidence="2"/>
<evidence type="ECO:0000259" key="9">
    <source>
        <dbReference type="Pfam" id="PF02223"/>
    </source>
</evidence>
<dbReference type="EMBL" id="CABL01000016">
    <property type="protein sequence ID" value="CBH75863.1"/>
    <property type="molecule type" value="Genomic_DNA"/>
</dbReference>
<dbReference type="GO" id="GO:0005524">
    <property type="term" value="F:ATP binding"/>
    <property type="evidence" value="ECO:0007669"/>
    <property type="project" value="UniProtKB-KW"/>
</dbReference>
<sequence>MFAVIEGIEGSGKSTLQAGVAEALRALGRRVTTTREPGGSPLGDAIRAIFLAPELDVDPVAEAMLVNAARTQHIAALIRPALERGETVLCDRFVDSTLAYQGYGRGLELTMLRGLCEIAVGGLVADVTIVLDCEPNLSRRRLDERGNAPDRLENENSGFHERVREGFLALARGSERHVVLDAAGSREELVAAALAAIEGMRSRG</sequence>
<dbReference type="AlphaFoldDB" id="E6PHC5"/>
<accession>E6PHC5</accession>
<dbReference type="PROSITE" id="PS01331">
    <property type="entry name" value="THYMIDYLATE_KINASE"/>
    <property type="match status" value="1"/>
</dbReference>
<name>E6PHC5_9ZZZZ</name>
<evidence type="ECO:0000256" key="5">
    <source>
        <dbReference type="ARBA" id="ARBA00022741"/>
    </source>
</evidence>
<evidence type="ECO:0000256" key="2">
    <source>
        <dbReference type="ARBA" id="ARBA00012980"/>
    </source>
</evidence>
<protein>
    <recommendedName>
        <fullName evidence="2">dTMP kinase</fullName>
        <ecNumber evidence="2">2.7.4.9</ecNumber>
    </recommendedName>
</protein>
<dbReference type="Gene3D" id="3.40.50.300">
    <property type="entry name" value="P-loop containing nucleotide triphosphate hydrolases"/>
    <property type="match status" value="1"/>
</dbReference>
<keyword evidence="6 10" id="KW-0418">Kinase</keyword>
<gene>
    <name evidence="10" type="primary">tmk</name>
    <name evidence="10" type="ORF">CARN1_1261</name>
</gene>
<feature type="domain" description="Thymidylate kinase-like" evidence="9">
    <location>
        <begin position="5"/>
        <end position="190"/>
    </location>
</feature>
<dbReference type="InterPro" id="IPR018094">
    <property type="entry name" value="Thymidylate_kinase"/>
</dbReference>
<dbReference type="CDD" id="cd01672">
    <property type="entry name" value="TMPK"/>
    <property type="match status" value="1"/>
</dbReference>
<organism evidence="10">
    <name type="scientific">mine drainage metagenome</name>
    <dbReference type="NCBI Taxonomy" id="410659"/>
    <lineage>
        <taxon>unclassified sequences</taxon>
        <taxon>metagenomes</taxon>
        <taxon>ecological metagenomes</taxon>
    </lineage>
</organism>
<comment type="caution">
    <text evidence="10">The sequence shown here is derived from an EMBL/GenBank/DDBJ whole genome shotgun (WGS) entry which is preliminary data.</text>
</comment>
<dbReference type="GO" id="GO:0004798">
    <property type="term" value="F:dTMP kinase activity"/>
    <property type="evidence" value="ECO:0007669"/>
    <property type="project" value="UniProtKB-EC"/>
</dbReference>
<evidence type="ECO:0000256" key="3">
    <source>
        <dbReference type="ARBA" id="ARBA00022679"/>
    </source>
</evidence>
<keyword evidence="5" id="KW-0547">Nucleotide-binding</keyword>
<dbReference type="GO" id="GO:0006235">
    <property type="term" value="P:dTTP biosynthetic process"/>
    <property type="evidence" value="ECO:0007669"/>
    <property type="project" value="TreeGrafter"/>
</dbReference>
<dbReference type="HAMAP" id="MF_00165">
    <property type="entry name" value="Thymidylate_kinase"/>
    <property type="match status" value="1"/>
</dbReference>
<dbReference type="InterPro" id="IPR039430">
    <property type="entry name" value="Thymidylate_kin-like_dom"/>
</dbReference>
<dbReference type="GO" id="GO:0005829">
    <property type="term" value="C:cytosol"/>
    <property type="evidence" value="ECO:0007669"/>
    <property type="project" value="TreeGrafter"/>
</dbReference>
<reference evidence="10" key="1">
    <citation type="submission" date="2009-10" db="EMBL/GenBank/DDBJ databases">
        <title>Diversity of trophic interactions inside an arsenic-rich microbial ecosystem.</title>
        <authorList>
            <person name="Bertin P.N."/>
            <person name="Heinrich-Salmeron A."/>
            <person name="Pelletier E."/>
            <person name="Goulhen-Chollet F."/>
            <person name="Arsene-Ploetze F."/>
            <person name="Gallien S."/>
            <person name="Calteau A."/>
            <person name="Vallenet D."/>
            <person name="Casiot C."/>
            <person name="Chane-Woon-Ming B."/>
            <person name="Giloteaux L."/>
            <person name="Barakat M."/>
            <person name="Bonnefoy V."/>
            <person name="Bruneel O."/>
            <person name="Chandler M."/>
            <person name="Cleiss J."/>
            <person name="Duran R."/>
            <person name="Elbaz-Poulichet F."/>
            <person name="Fonknechten N."/>
            <person name="Lauga B."/>
            <person name="Mornico D."/>
            <person name="Ortet P."/>
            <person name="Schaeffer C."/>
            <person name="Siguier P."/>
            <person name="Alexander Thil Smith A."/>
            <person name="Van Dorsselaer A."/>
            <person name="Weissenbach J."/>
            <person name="Medigue C."/>
            <person name="Le Paslier D."/>
        </authorList>
    </citation>
    <scope>NUCLEOTIDE SEQUENCE</scope>
</reference>
<dbReference type="SUPFAM" id="SSF52540">
    <property type="entry name" value="P-loop containing nucleoside triphosphate hydrolases"/>
    <property type="match status" value="1"/>
</dbReference>
<dbReference type="PANTHER" id="PTHR10344:SF4">
    <property type="entry name" value="UMP-CMP KINASE 2, MITOCHONDRIAL"/>
    <property type="match status" value="1"/>
</dbReference>
<evidence type="ECO:0000313" key="10">
    <source>
        <dbReference type="EMBL" id="CBH75863.1"/>
    </source>
</evidence>
<dbReference type="NCBIfam" id="TIGR00041">
    <property type="entry name" value="DTMP_kinase"/>
    <property type="match status" value="1"/>
</dbReference>
<keyword evidence="4" id="KW-0545">Nucleotide biosynthesis</keyword>
<comment type="catalytic activity">
    <reaction evidence="8">
        <text>dTMP + ATP = dTDP + ADP</text>
        <dbReference type="Rhea" id="RHEA:13517"/>
        <dbReference type="ChEBI" id="CHEBI:30616"/>
        <dbReference type="ChEBI" id="CHEBI:58369"/>
        <dbReference type="ChEBI" id="CHEBI:63528"/>
        <dbReference type="ChEBI" id="CHEBI:456216"/>
        <dbReference type="EC" id="2.7.4.9"/>
    </reaction>
</comment>
<comment type="similarity">
    <text evidence="1">Belongs to the thymidylate kinase family.</text>
</comment>
<evidence type="ECO:0000256" key="4">
    <source>
        <dbReference type="ARBA" id="ARBA00022727"/>
    </source>
</evidence>
<dbReference type="GO" id="GO:0006233">
    <property type="term" value="P:dTDP biosynthetic process"/>
    <property type="evidence" value="ECO:0007669"/>
    <property type="project" value="InterPro"/>
</dbReference>